<reference evidence="2 3" key="1">
    <citation type="submission" date="2017-06" db="EMBL/GenBank/DDBJ databases">
        <title>Genome sequencing of cyanobaciteial culture collection at National Institute for Environmental Studies (NIES).</title>
        <authorList>
            <person name="Hirose Y."/>
            <person name="Shimura Y."/>
            <person name="Fujisawa T."/>
            <person name="Nakamura Y."/>
            <person name="Kawachi M."/>
        </authorList>
    </citation>
    <scope>NUCLEOTIDE SEQUENCE [LARGE SCALE GENOMIC DNA]</scope>
    <source>
        <strain evidence="2 3">NIES-267</strain>
    </source>
</reference>
<gene>
    <name evidence="2" type="primary">dnaQ</name>
    <name evidence="2" type="ORF">NIES267_17650</name>
</gene>
<dbReference type="Gene3D" id="3.30.420.10">
    <property type="entry name" value="Ribonuclease H-like superfamily/Ribonuclease H"/>
    <property type="match status" value="1"/>
</dbReference>
<dbReference type="InterPro" id="IPR046768">
    <property type="entry name" value="ExoX-like_C"/>
</dbReference>
<dbReference type="AlphaFoldDB" id="A0A1Z4LM27"/>
<evidence type="ECO:0000259" key="1">
    <source>
        <dbReference type="SMART" id="SM00479"/>
    </source>
</evidence>
<organism evidence="2 3">
    <name type="scientific">Calothrix parasitica NIES-267</name>
    <dbReference type="NCBI Taxonomy" id="1973488"/>
    <lineage>
        <taxon>Bacteria</taxon>
        <taxon>Bacillati</taxon>
        <taxon>Cyanobacteriota</taxon>
        <taxon>Cyanophyceae</taxon>
        <taxon>Nostocales</taxon>
        <taxon>Calotrichaceae</taxon>
        <taxon>Calothrix</taxon>
    </lineage>
</organism>
<keyword evidence="3" id="KW-1185">Reference proteome</keyword>
<dbReference type="GO" id="GO:0003676">
    <property type="term" value="F:nucleic acid binding"/>
    <property type="evidence" value="ECO:0007669"/>
    <property type="project" value="InterPro"/>
</dbReference>
<dbReference type="PANTHER" id="PTHR30231:SF41">
    <property type="entry name" value="DNA POLYMERASE III SUBUNIT EPSILON"/>
    <property type="match status" value="1"/>
</dbReference>
<dbReference type="GO" id="GO:0005829">
    <property type="term" value="C:cytosol"/>
    <property type="evidence" value="ECO:0007669"/>
    <property type="project" value="TreeGrafter"/>
</dbReference>
<dbReference type="GO" id="GO:0045004">
    <property type="term" value="P:DNA replication proofreading"/>
    <property type="evidence" value="ECO:0007669"/>
    <property type="project" value="TreeGrafter"/>
</dbReference>
<dbReference type="SMART" id="SM00479">
    <property type="entry name" value="EXOIII"/>
    <property type="match status" value="1"/>
</dbReference>
<dbReference type="Proteomes" id="UP000218418">
    <property type="component" value="Chromosome"/>
</dbReference>
<dbReference type="Pfam" id="PF20600">
    <property type="entry name" value="ExoX-like_C"/>
    <property type="match status" value="1"/>
</dbReference>
<sequence length="268" mass="31364">MKPNLLRPMAFIDLETTGIDIVKDRIIQIAVLKVFPDGKEEMKTWITNPTIPIPNSSSEIHGIYDEDVTDKPTFADIAHSLANYINDSDLAGYNSNRFDIPVLIAEFSRVDIDFQLEGRRIIDVQTIFHKMEPRTLRAAYKYYCGEKLIGAHDAENDIRATYEVFKAQLERYENEEYEDKDGNISYPVKNNMDELQEFIPFDFLDPTKRVIYDENNEIIFNFGKYKGKSVAESFKKEPNYYKWMMEKEFSVFTKKAVTQIWESINQEK</sequence>
<protein>
    <submittedName>
        <fullName evidence="2">Putative DNA polymerase III epsilon chain</fullName>
    </submittedName>
</protein>
<dbReference type="Pfam" id="PF00929">
    <property type="entry name" value="RNase_T"/>
    <property type="match status" value="1"/>
</dbReference>
<dbReference type="OrthoDB" id="9804290at2"/>
<name>A0A1Z4LM27_9CYAN</name>
<dbReference type="InterPro" id="IPR013520">
    <property type="entry name" value="Ribonucl_H"/>
</dbReference>
<accession>A0A1Z4LM27</accession>
<evidence type="ECO:0000313" key="3">
    <source>
        <dbReference type="Proteomes" id="UP000218418"/>
    </source>
</evidence>
<dbReference type="GO" id="GO:0008408">
    <property type="term" value="F:3'-5' exonuclease activity"/>
    <property type="evidence" value="ECO:0007669"/>
    <property type="project" value="TreeGrafter"/>
</dbReference>
<dbReference type="InterPro" id="IPR012337">
    <property type="entry name" value="RNaseH-like_sf"/>
</dbReference>
<dbReference type="CDD" id="cd06127">
    <property type="entry name" value="DEDDh"/>
    <property type="match status" value="1"/>
</dbReference>
<evidence type="ECO:0000313" key="2">
    <source>
        <dbReference type="EMBL" id="BAY82286.1"/>
    </source>
</evidence>
<dbReference type="InterPro" id="IPR036397">
    <property type="entry name" value="RNaseH_sf"/>
</dbReference>
<dbReference type="PANTHER" id="PTHR30231">
    <property type="entry name" value="DNA POLYMERASE III SUBUNIT EPSILON"/>
    <property type="match status" value="1"/>
</dbReference>
<dbReference type="SUPFAM" id="SSF53098">
    <property type="entry name" value="Ribonuclease H-like"/>
    <property type="match status" value="1"/>
</dbReference>
<feature type="domain" description="Exonuclease" evidence="1">
    <location>
        <begin position="8"/>
        <end position="174"/>
    </location>
</feature>
<dbReference type="EMBL" id="AP018227">
    <property type="protein sequence ID" value="BAY82286.1"/>
    <property type="molecule type" value="Genomic_DNA"/>
</dbReference>
<proteinExistence type="predicted"/>